<protein>
    <submittedName>
        <fullName evidence="8">Phosphatase</fullName>
    </submittedName>
</protein>
<evidence type="ECO:0000256" key="6">
    <source>
        <dbReference type="PIRSR" id="PIRSR031051-2"/>
    </source>
</evidence>
<feature type="binding site" evidence="7">
    <location>
        <position position="25"/>
    </location>
    <ligand>
        <name>Mg(2+)</name>
        <dbReference type="ChEBI" id="CHEBI:18420"/>
    </ligand>
</feature>
<dbReference type="PIRSF" id="PIRSF031051">
    <property type="entry name" value="PyrdxlP_Pase_PHOSPHO2"/>
    <property type="match status" value="1"/>
</dbReference>
<feature type="active site" description="Nucleophile" evidence="5">
    <location>
        <position position="25"/>
    </location>
</feature>
<accession>D2V497</accession>
<dbReference type="KEGG" id="ngr:NAEGRDRAFT_35477"/>
<dbReference type="Proteomes" id="UP000006671">
    <property type="component" value="Unassembled WGS sequence"/>
</dbReference>
<feature type="active site" description="Proton donor" evidence="5">
    <location>
        <position position="27"/>
    </location>
</feature>
<dbReference type="SUPFAM" id="SSF56784">
    <property type="entry name" value="HAD-like"/>
    <property type="match status" value="1"/>
</dbReference>
<evidence type="ECO:0000256" key="1">
    <source>
        <dbReference type="ARBA" id="ARBA00001946"/>
    </source>
</evidence>
<dbReference type="InterPro" id="IPR016965">
    <property type="entry name" value="Pase_PHOSPHO-typ"/>
</dbReference>
<dbReference type="InParanoid" id="D2V497"/>
<evidence type="ECO:0000256" key="2">
    <source>
        <dbReference type="ARBA" id="ARBA00022723"/>
    </source>
</evidence>
<evidence type="ECO:0000313" key="9">
    <source>
        <dbReference type="Proteomes" id="UP000006671"/>
    </source>
</evidence>
<dbReference type="AlphaFoldDB" id="D2V497"/>
<dbReference type="EMBL" id="GG738851">
    <property type="protein sequence ID" value="EFC48344.1"/>
    <property type="molecule type" value="Genomic_DNA"/>
</dbReference>
<dbReference type="NCBIfam" id="TIGR01488">
    <property type="entry name" value="HAD-SF-IB"/>
    <property type="match status" value="1"/>
</dbReference>
<evidence type="ECO:0000256" key="3">
    <source>
        <dbReference type="ARBA" id="ARBA00022801"/>
    </source>
</evidence>
<dbReference type="GO" id="GO:0046872">
    <property type="term" value="F:metal ion binding"/>
    <property type="evidence" value="ECO:0007669"/>
    <property type="project" value="UniProtKB-KW"/>
</dbReference>
<keyword evidence="9" id="KW-1185">Reference proteome</keyword>
<dbReference type="RefSeq" id="XP_002681088.1">
    <property type="nucleotide sequence ID" value="XM_002681042.1"/>
</dbReference>
<dbReference type="InterPro" id="IPR006384">
    <property type="entry name" value="HAD_hydro_PyrdxlP_Pase-like"/>
</dbReference>
<dbReference type="GO" id="GO:0016791">
    <property type="term" value="F:phosphatase activity"/>
    <property type="evidence" value="ECO:0007669"/>
    <property type="project" value="InterPro"/>
</dbReference>
<dbReference type="Gene3D" id="3.40.50.1000">
    <property type="entry name" value="HAD superfamily/HAD-like"/>
    <property type="match status" value="1"/>
</dbReference>
<name>D2V497_NAEGR</name>
<feature type="binding site" evidence="6">
    <location>
        <position position="36"/>
    </location>
    <ligand>
        <name>substrate</name>
    </ligand>
</feature>
<keyword evidence="3" id="KW-0378">Hydrolase</keyword>
<dbReference type="Pfam" id="PF06888">
    <property type="entry name" value="Put_Phosphatase"/>
    <property type="match status" value="1"/>
</dbReference>
<dbReference type="eggNOG" id="KOG3120">
    <property type="taxonomic scope" value="Eukaryota"/>
</dbReference>
<dbReference type="GeneID" id="8862101"/>
<dbReference type="STRING" id="5762.D2V497"/>
<dbReference type="OMA" id="HNLADCF"/>
<dbReference type="InterPro" id="IPR036412">
    <property type="entry name" value="HAD-like_sf"/>
</dbReference>
<organism evidence="9">
    <name type="scientific">Naegleria gruberi</name>
    <name type="common">Amoeba</name>
    <dbReference type="NCBI Taxonomy" id="5762"/>
    <lineage>
        <taxon>Eukaryota</taxon>
        <taxon>Discoba</taxon>
        <taxon>Heterolobosea</taxon>
        <taxon>Tetramitia</taxon>
        <taxon>Eutetramitia</taxon>
        <taxon>Vahlkampfiidae</taxon>
        <taxon>Naegleria</taxon>
    </lineage>
</organism>
<reference evidence="8 9" key="1">
    <citation type="journal article" date="2010" name="Cell">
        <title>The genome of Naegleria gruberi illuminates early eukaryotic versatility.</title>
        <authorList>
            <person name="Fritz-Laylin L.K."/>
            <person name="Prochnik S.E."/>
            <person name="Ginger M.L."/>
            <person name="Dacks J.B."/>
            <person name="Carpenter M.L."/>
            <person name="Field M.C."/>
            <person name="Kuo A."/>
            <person name="Paredez A."/>
            <person name="Chapman J."/>
            <person name="Pham J."/>
            <person name="Shu S."/>
            <person name="Neupane R."/>
            <person name="Cipriano M."/>
            <person name="Mancuso J."/>
            <person name="Tu H."/>
            <person name="Salamov A."/>
            <person name="Lindquist E."/>
            <person name="Shapiro H."/>
            <person name="Lucas S."/>
            <person name="Grigoriev I.V."/>
            <person name="Cande W.Z."/>
            <person name="Fulton C."/>
            <person name="Rokhsar D.S."/>
            <person name="Dawson S.C."/>
        </authorList>
    </citation>
    <scope>NUCLEOTIDE SEQUENCE [LARGE SCALE GENOMIC DNA]</scope>
    <source>
        <strain evidence="8 9">NEG-M</strain>
    </source>
</reference>
<comment type="cofactor">
    <cofactor evidence="1 7">
        <name>Mg(2+)</name>
        <dbReference type="ChEBI" id="CHEBI:18420"/>
    </cofactor>
</comment>
<dbReference type="VEuPathDB" id="AmoebaDB:NAEGRDRAFT_35477"/>
<dbReference type="PANTHER" id="PTHR20889:SF12">
    <property type="entry name" value="LP01149P"/>
    <property type="match status" value="1"/>
</dbReference>
<dbReference type="InterPro" id="IPR023214">
    <property type="entry name" value="HAD_sf"/>
</dbReference>
<gene>
    <name evidence="8" type="ORF">NAEGRDRAFT_35477</name>
</gene>
<feature type="binding site" evidence="7">
    <location>
        <position position="27"/>
    </location>
    <ligand>
        <name>Mg(2+)</name>
        <dbReference type="ChEBI" id="CHEBI:18420"/>
    </ligand>
</feature>
<feature type="binding site" evidence="7">
    <location>
        <position position="202"/>
    </location>
    <ligand>
        <name>Mg(2+)</name>
        <dbReference type="ChEBI" id="CHEBI:18420"/>
    </ligand>
</feature>
<sequence>MSEPSTTQILDNSSSENPVFVFMFDFDHTLVDENTDTFVFQDLKPEMMTDLKNWRHSGLSWTNVMRKVFEKLLSTCTVQQVTEWMEKCPISEKTVEFLKEINKCGHEINIISDSNMFFISTILEKHQIRECISNIHTNTTLVDQQKNTIDITEYSVAFNKPHTCETCPENMCKGEIVKEIMNYHLSPHPHHTPNIQFIYCGDGKNDFCACKQLRSIDLALPRKDFTLEKVIESRPTEVSCQIKLWNSFEHLNEIILEQLKEKSQ</sequence>
<dbReference type="NCBIfam" id="TIGR01489">
    <property type="entry name" value="DKMTPPase-SF"/>
    <property type="match status" value="1"/>
</dbReference>
<keyword evidence="4 7" id="KW-0460">Magnesium</keyword>
<dbReference type="PANTHER" id="PTHR20889">
    <property type="entry name" value="PHOSPHATASE, ORPHAN 1, 2"/>
    <property type="match status" value="1"/>
</dbReference>
<evidence type="ECO:0000313" key="8">
    <source>
        <dbReference type="EMBL" id="EFC48344.1"/>
    </source>
</evidence>
<feature type="binding site" evidence="6">
    <location>
        <position position="113"/>
    </location>
    <ligand>
        <name>substrate</name>
    </ligand>
</feature>
<proteinExistence type="predicted"/>
<evidence type="ECO:0000256" key="5">
    <source>
        <dbReference type="PIRSR" id="PIRSR031051-1"/>
    </source>
</evidence>
<evidence type="ECO:0000256" key="7">
    <source>
        <dbReference type="PIRSR" id="PIRSR031051-3"/>
    </source>
</evidence>
<dbReference type="OrthoDB" id="10267182at2759"/>
<evidence type="ECO:0000256" key="4">
    <source>
        <dbReference type="ARBA" id="ARBA00022842"/>
    </source>
</evidence>
<keyword evidence="2 7" id="KW-0479">Metal-binding</keyword>